<keyword evidence="2" id="KW-1185">Reference proteome</keyword>
<dbReference type="EMBL" id="PEDL01000002">
    <property type="protein sequence ID" value="PHV71772.1"/>
    <property type="molecule type" value="Genomic_DNA"/>
</dbReference>
<keyword evidence="1" id="KW-0648">Protein biosynthesis</keyword>
<sequence>MAITAAMVKELRERTQAGMMDCKKALNAVDGDMDKAIEYLRENGLAKAAKKADRVAAEGLIKDAISADCKKAAIVEVNSETDFVAKNEQFISFVNEVAQIVLNNDVADVEALKALPWSSDASKTVNDVLTEKIATIGENLSIRRFAKLSTEGTIASYTHGGGKIVSLVEVLAEGEKAQEVGRNIAMQVAAANPEFVSVNEVPEEKKAHEKEILMHQALNENPGKPENIIEKMVIGRLNKQLKEICLLEQEYVKDPDFTVGKYVAAEIGKADMVKAFVRFEAGEGIEKKEENFAEEVAKQMQG</sequence>
<dbReference type="Proteomes" id="UP000224460">
    <property type="component" value="Unassembled WGS sequence"/>
</dbReference>
<accession>A0AC61DFN3</accession>
<reference evidence="1" key="1">
    <citation type="submission" date="2017-10" db="EMBL/GenBank/DDBJ databases">
        <title>Genome sequence of cellulolytic Lachnospiraceae bacterium XHS1971 isolated from hotspring sediment.</title>
        <authorList>
            <person name="Vasudevan G."/>
            <person name="Joshi A.J."/>
            <person name="Hivarkar S."/>
            <person name="Lanjekar V.B."/>
            <person name="Dhakephalkar P.K."/>
            <person name="Dagar S."/>
        </authorList>
    </citation>
    <scope>NUCLEOTIDE SEQUENCE</scope>
    <source>
        <strain evidence="1">XHS1971</strain>
    </source>
</reference>
<proteinExistence type="predicted"/>
<name>A0AC61DFN3_9FIRM</name>
<organism evidence="1 2">
    <name type="scientific">Sporanaerobium hydrogeniformans</name>
    <dbReference type="NCBI Taxonomy" id="3072179"/>
    <lineage>
        <taxon>Bacteria</taxon>
        <taxon>Bacillati</taxon>
        <taxon>Bacillota</taxon>
        <taxon>Clostridia</taxon>
        <taxon>Lachnospirales</taxon>
        <taxon>Lachnospiraceae</taxon>
        <taxon>Sporanaerobium</taxon>
    </lineage>
</organism>
<keyword evidence="1" id="KW-0251">Elongation factor</keyword>
<comment type="caution">
    <text evidence="1">The sequence shown here is derived from an EMBL/GenBank/DDBJ whole genome shotgun (WGS) entry which is preliminary data.</text>
</comment>
<evidence type="ECO:0000313" key="2">
    <source>
        <dbReference type="Proteomes" id="UP000224460"/>
    </source>
</evidence>
<gene>
    <name evidence="1" type="ORF">CS063_04225</name>
</gene>
<protein>
    <submittedName>
        <fullName evidence="1">Elongation factor Ts</fullName>
    </submittedName>
</protein>
<evidence type="ECO:0000313" key="1">
    <source>
        <dbReference type="EMBL" id="PHV71772.1"/>
    </source>
</evidence>